<dbReference type="AlphaFoldDB" id="A0A2P5BCZ6"/>
<dbReference type="Proteomes" id="UP000237105">
    <property type="component" value="Unassembled WGS sequence"/>
</dbReference>
<feature type="non-terminal residue" evidence="1">
    <location>
        <position position="1"/>
    </location>
</feature>
<evidence type="ECO:0000313" key="1">
    <source>
        <dbReference type="EMBL" id="PON46663.1"/>
    </source>
</evidence>
<evidence type="ECO:0000313" key="2">
    <source>
        <dbReference type="Proteomes" id="UP000237105"/>
    </source>
</evidence>
<organism evidence="1 2">
    <name type="scientific">Parasponia andersonii</name>
    <name type="common">Sponia andersonii</name>
    <dbReference type="NCBI Taxonomy" id="3476"/>
    <lineage>
        <taxon>Eukaryota</taxon>
        <taxon>Viridiplantae</taxon>
        <taxon>Streptophyta</taxon>
        <taxon>Embryophyta</taxon>
        <taxon>Tracheophyta</taxon>
        <taxon>Spermatophyta</taxon>
        <taxon>Magnoliopsida</taxon>
        <taxon>eudicotyledons</taxon>
        <taxon>Gunneridae</taxon>
        <taxon>Pentapetalae</taxon>
        <taxon>rosids</taxon>
        <taxon>fabids</taxon>
        <taxon>Rosales</taxon>
        <taxon>Cannabaceae</taxon>
        <taxon>Parasponia</taxon>
    </lineage>
</organism>
<name>A0A2P5BCZ6_PARAD</name>
<sequence>KISPNGIKICSTRRMQTSLKNTLVQVILNKIALVQVIFYKHLLYENRDSKNHTSKWRGSRLPSKSTGIFSSPSANTVCVVNEKILQTMPHALLQSKFSSSTRTLMTSDMASDG</sequence>
<gene>
    <name evidence="1" type="ORF">PanWU01x14_249590</name>
</gene>
<dbReference type="EMBL" id="JXTB01000307">
    <property type="protein sequence ID" value="PON46663.1"/>
    <property type="molecule type" value="Genomic_DNA"/>
</dbReference>
<proteinExistence type="predicted"/>
<accession>A0A2P5BCZ6</accession>
<protein>
    <submittedName>
        <fullName evidence="1">Uncharacterized protein</fullName>
    </submittedName>
</protein>
<comment type="caution">
    <text evidence="1">The sequence shown here is derived from an EMBL/GenBank/DDBJ whole genome shotgun (WGS) entry which is preliminary data.</text>
</comment>
<keyword evidence="2" id="KW-1185">Reference proteome</keyword>
<reference evidence="2" key="1">
    <citation type="submission" date="2016-06" db="EMBL/GenBank/DDBJ databases">
        <title>Parallel loss of symbiosis genes in relatives of nitrogen-fixing non-legume Parasponia.</title>
        <authorList>
            <person name="Van Velzen R."/>
            <person name="Holmer R."/>
            <person name="Bu F."/>
            <person name="Rutten L."/>
            <person name="Van Zeijl A."/>
            <person name="Liu W."/>
            <person name="Santuari L."/>
            <person name="Cao Q."/>
            <person name="Sharma T."/>
            <person name="Shen D."/>
            <person name="Roswanjaya Y."/>
            <person name="Wardhani T."/>
            <person name="Kalhor M.S."/>
            <person name="Jansen J."/>
            <person name="Van den Hoogen J."/>
            <person name="Gungor B."/>
            <person name="Hartog M."/>
            <person name="Hontelez J."/>
            <person name="Verver J."/>
            <person name="Yang W.-C."/>
            <person name="Schijlen E."/>
            <person name="Repin R."/>
            <person name="Schilthuizen M."/>
            <person name="Schranz E."/>
            <person name="Heidstra R."/>
            <person name="Miyata K."/>
            <person name="Fedorova E."/>
            <person name="Kohlen W."/>
            <person name="Bisseling T."/>
            <person name="Smit S."/>
            <person name="Geurts R."/>
        </authorList>
    </citation>
    <scope>NUCLEOTIDE SEQUENCE [LARGE SCALE GENOMIC DNA]</scope>
    <source>
        <strain evidence="2">cv. WU1-14</strain>
    </source>
</reference>
<dbReference type="OrthoDB" id="10294264at2759"/>